<dbReference type="EMBL" id="JASNQZ010000002">
    <property type="protein sequence ID" value="KAL0959517.1"/>
    <property type="molecule type" value="Genomic_DNA"/>
</dbReference>
<comment type="caution">
    <text evidence="1">The sequence shown here is derived from an EMBL/GenBank/DDBJ whole genome shotgun (WGS) entry which is preliminary data.</text>
</comment>
<sequence length="315" mass="36635">MRIQLEHKMRRLMKVNNHGDEFFWNMDTVHNLLAAAAVLKEFICVFTLQTLGPGPRASEFVDYKLVNSHRARNIFVNQDKTYLCNRRVKNENQMNHEVFILMMAHPRLGDILRQYFIVIRPMEQELARIAWSEEVGQLYDEFPWVQNGAVVTSAKLSDQLKTRMLEFCNINNAGAHNSHQLDVEFGRVYLGDDFVRKQSLQDQDQDILAQQRGHSLAVERQVYANEVNHLPGLSSDAVMEFECRRNTGLMRRALCQAFHPSFLIVSAKKSFTMRSAAHTLQLRHRAVLRWRPNLTGHFMPTESCCRRSMQESSTR</sequence>
<name>A0ABR3JUP5_9AGAR</name>
<keyword evidence="2" id="KW-1185">Reference proteome</keyword>
<proteinExistence type="predicted"/>
<evidence type="ECO:0000313" key="2">
    <source>
        <dbReference type="Proteomes" id="UP001556367"/>
    </source>
</evidence>
<gene>
    <name evidence="1" type="ORF">HGRIS_011228</name>
</gene>
<accession>A0ABR3JUP5</accession>
<dbReference type="Proteomes" id="UP001556367">
    <property type="component" value="Unassembled WGS sequence"/>
</dbReference>
<protein>
    <submittedName>
        <fullName evidence="1">Uncharacterized protein</fullName>
    </submittedName>
</protein>
<organism evidence="1 2">
    <name type="scientific">Hohenbuehelia grisea</name>
    <dbReference type="NCBI Taxonomy" id="104357"/>
    <lineage>
        <taxon>Eukaryota</taxon>
        <taxon>Fungi</taxon>
        <taxon>Dikarya</taxon>
        <taxon>Basidiomycota</taxon>
        <taxon>Agaricomycotina</taxon>
        <taxon>Agaricomycetes</taxon>
        <taxon>Agaricomycetidae</taxon>
        <taxon>Agaricales</taxon>
        <taxon>Pleurotineae</taxon>
        <taxon>Pleurotaceae</taxon>
        <taxon>Hohenbuehelia</taxon>
    </lineage>
</organism>
<reference evidence="2" key="1">
    <citation type="submission" date="2024-06" db="EMBL/GenBank/DDBJ databases">
        <title>Multi-omics analyses provide insights into the biosynthesis of the anticancer antibiotic pleurotin in Hohenbuehelia grisea.</title>
        <authorList>
            <person name="Weaver J.A."/>
            <person name="Alberti F."/>
        </authorList>
    </citation>
    <scope>NUCLEOTIDE SEQUENCE [LARGE SCALE GENOMIC DNA]</scope>
    <source>
        <strain evidence="2">T-177</strain>
    </source>
</reference>
<evidence type="ECO:0000313" key="1">
    <source>
        <dbReference type="EMBL" id="KAL0959517.1"/>
    </source>
</evidence>